<keyword evidence="4" id="KW-1185">Reference proteome</keyword>
<evidence type="ECO:0000256" key="2">
    <source>
        <dbReference type="ARBA" id="ARBA00022737"/>
    </source>
</evidence>
<dbReference type="PROSITE" id="PS51450">
    <property type="entry name" value="LRR"/>
    <property type="match status" value="1"/>
</dbReference>
<keyword evidence="2" id="KW-0677">Repeat</keyword>
<dbReference type="Proteomes" id="UP000298663">
    <property type="component" value="Unassembled WGS sequence"/>
</dbReference>
<proteinExistence type="predicted"/>
<dbReference type="OrthoDB" id="1060944at2759"/>
<dbReference type="GO" id="GO:0005737">
    <property type="term" value="C:cytoplasm"/>
    <property type="evidence" value="ECO:0007669"/>
    <property type="project" value="TreeGrafter"/>
</dbReference>
<dbReference type="InterPro" id="IPR001611">
    <property type="entry name" value="Leu-rich_rpt"/>
</dbReference>
<reference evidence="3 4" key="1">
    <citation type="journal article" date="2015" name="Genome Biol.">
        <title>Comparative genomics of Steinernema reveals deeply conserved gene regulatory networks.</title>
        <authorList>
            <person name="Dillman A.R."/>
            <person name="Macchietto M."/>
            <person name="Porter C.F."/>
            <person name="Rogers A."/>
            <person name="Williams B."/>
            <person name="Antoshechkin I."/>
            <person name="Lee M.M."/>
            <person name="Goodwin Z."/>
            <person name="Lu X."/>
            <person name="Lewis E.E."/>
            <person name="Goodrich-Blair H."/>
            <person name="Stock S.P."/>
            <person name="Adams B.J."/>
            <person name="Sternberg P.W."/>
            <person name="Mortazavi A."/>
        </authorList>
    </citation>
    <scope>NUCLEOTIDE SEQUENCE [LARGE SCALE GENOMIC DNA]</scope>
    <source>
        <strain evidence="3 4">ALL</strain>
    </source>
</reference>
<organism evidence="3 4">
    <name type="scientific">Steinernema carpocapsae</name>
    <name type="common">Entomopathogenic nematode</name>
    <dbReference type="NCBI Taxonomy" id="34508"/>
    <lineage>
        <taxon>Eukaryota</taxon>
        <taxon>Metazoa</taxon>
        <taxon>Ecdysozoa</taxon>
        <taxon>Nematoda</taxon>
        <taxon>Chromadorea</taxon>
        <taxon>Rhabditida</taxon>
        <taxon>Tylenchina</taxon>
        <taxon>Panagrolaimomorpha</taxon>
        <taxon>Strongyloidoidea</taxon>
        <taxon>Steinernematidae</taxon>
        <taxon>Steinernema</taxon>
    </lineage>
</organism>
<evidence type="ECO:0000313" key="4">
    <source>
        <dbReference type="Proteomes" id="UP000298663"/>
    </source>
</evidence>
<dbReference type="AlphaFoldDB" id="A0A4U8UVX4"/>
<dbReference type="Pfam" id="PF00560">
    <property type="entry name" value="LRR_1"/>
    <property type="match status" value="1"/>
</dbReference>
<comment type="caution">
    <text evidence="3">The sequence shown here is derived from an EMBL/GenBank/DDBJ whole genome shotgun (WGS) entry which is preliminary data.</text>
</comment>
<dbReference type="STRING" id="34508.A0A4U8UVX4"/>
<evidence type="ECO:0000256" key="1">
    <source>
        <dbReference type="ARBA" id="ARBA00022614"/>
    </source>
</evidence>
<dbReference type="InterPro" id="IPR032675">
    <property type="entry name" value="LRR_dom_sf"/>
</dbReference>
<evidence type="ECO:0000313" key="3">
    <source>
        <dbReference type="EMBL" id="TMS37526.1"/>
    </source>
</evidence>
<dbReference type="InterPro" id="IPR050216">
    <property type="entry name" value="LRR_domain-containing"/>
</dbReference>
<dbReference type="EMBL" id="AZBU02000001">
    <property type="protein sequence ID" value="TMS37526.1"/>
    <property type="molecule type" value="Genomic_DNA"/>
</dbReference>
<dbReference type="PANTHER" id="PTHR48051">
    <property type="match status" value="1"/>
</dbReference>
<evidence type="ECO:0008006" key="5">
    <source>
        <dbReference type="Google" id="ProtNLM"/>
    </source>
</evidence>
<accession>A0A4U8UVX4</accession>
<reference evidence="3 4" key="2">
    <citation type="journal article" date="2019" name="G3 (Bethesda)">
        <title>Hybrid Assembly of the Genome of the Entomopathogenic Nematode Steinernema carpocapsae Identifies the X-Chromosome.</title>
        <authorList>
            <person name="Serra L."/>
            <person name="Macchietto M."/>
            <person name="Macias-Munoz A."/>
            <person name="McGill C.J."/>
            <person name="Rodriguez I.M."/>
            <person name="Rodriguez B."/>
            <person name="Murad R."/>
            <person name="Mortazavi A."/>
        </authorList>
    </citation>
    <scope>NUCLEOTIDE SEQUENCE [LARGE SCALE GENOMIC DNA]</scope>
    <source>
        <strain evidence="3 4">ALL</strain>
    </source>
</reference>
<dbReference type="Gene3D" id="3.80.10.10">
    <property type="entry name" value="Ribonuclease Inhibitor"/>
    <property type="match status" value="1"/>
</dbReference>
<protein>
    <recommendedName>
        <fullName evidence="5">Leucine-rich repeat-containing protein 20</fullName>
    </recommendedName>
</protein>
<sequence length="213" mass="24145">MLLANALVLNRSKLFRRSRRLSQSLELVGQSSQLALSRMALSAARGVTQVMNRCEDAKSSGFLDLSNCSLMYIADAIYLVLKGHNITKCSLKNNSLKKFPKKMIDRFPGMMIFNMEGNELEEAPEELSSWVSMKGINFAHNKLIRFPEQLYAMKELSFLDLSGNPIEDIDVDTLYSELPLLQQFTVKNLNLPAETVDMLKNHSKKPKKIIINM</sequence>
<dbReference type="PANTHER" id="PTHR48051:SF1">
    <property type="entry name" value="RAS SUPPRESSOR PROTEIN 1"/>
    <property type="match status" value="1"/>
</dbReference>
<gene>
    <name evidence="3" type="ORF">L596_004439</name>
</gene>
<keyword evidence="1" id="KW-0433">Leucine-rich repeat</keyword>
<name>A0A4U8UVX4_STECR</name>
<dbReference type="SUPFAM" id="SSF52058">
    <property type="entry name" value="L domain-like"/>
    <property type="match status" value="1"/>
</dbReference>